<comment type="similarity">
    <text evidence="1">Belongs to the glycosyl hydrolase 25 family.</text>
</comment>
<dbReference type="SUPFAM" id="SSF51445">
    <property type="entry name" value="(Trans)glycosidases"/>
    <property type="match status" value="1"/>
</dbReference>
<evidence type="ECO:0000313" key="6">
    <source>
        <dbReference type="Proteomes" id="UP000654670"/>
    </source>
</evidence>
<feature type="domain" description="LysM" evidence="4">
    <location>
        <begin position="282"/>
        <end position="326"/>
    </location>
</feature>
<dbReference type="Gene3D" id="3.10.350.10">
    <property type="entry name" value="LysM domain"/>
    <property type="match status" value="3"/>
</dbReference>
<reference evidence="5" key="2">
    <citation type="submission" date="2020-09" db="EMBL/GenBank/DDBJ databases">
        <authorList>
            <person name="Sun Q."/>
            <person name="Ohkuma M."/>
        </authorList>
    </citation>
    <scope>NUCLEOTIDE SEQUENCE</scope>
    <source>
        <strain evidence="5">JCM 15325</strain>
    </source>
</reference>
<dbReference type="RefSeq" id="WP_188804584.1">
    <property type="nucleotide sequence ID" value="NZ_BMOK01000016.1"/>
</dbReference>
<dbReference type="Proteomes" id="UP000654670">
    <property type="component" value="Unassembled WGS sequence"/>
</dbReference>
<comment type="caution">
    <text evidence="5">The sequence shown here is derived from an EMBL/GenBank/DDBJ whole genome shotgun (WGS) entry which is preliminary data.</text>
</comment>
<evidence type="ECO:0000256" key="1">
    <source>
        <dbReference type="ARBA" id="ARBA00010646"/>
    </source>
</evidence>
<evidence type="ECO:0000256" key="3">
    <source>
        <dbReference type="ARBA" id="ARBA00023295"/>
    </source>
</evidence>
<dbReference type="InterPro" id="IPR018392">
    <property type="entry name" value="LysM"/>
</dbReference>
<evidence type="ECO:0000313" key="5">
    <source>
        <dbReference type="EMBL" id="GGL62915.1"/>
    </source>
</evidence>
<dbReference type="InterPro" id="IPR036779">
    <property type="entry name" value="LysM_dom_sf"/>
</dbReference>
<protein>
    <recommendedName>
        <fullName evidence="4">LysM domain-containing protein</fullName>
    </recommendedName>
</protein>
<dbReference type="CDD" id="cd00118">
    <property type="entry name" value="LysM"/>
    <property type="match status" value="3"/>
</dbReference>
<dbReference type="InterPro" id="IPR018077">
    <property type="entry name" value="Glyco_hydro_fam25_subgr"/>
</dbReference>
<evidence type="ECO:0000256" key="2">
    <source>
        <dbReference type="ARBA" id="ARBA00022801"/>
    </source>
</evidence>
<dbReference type="GO" id="GO:0003796">
    <property type="term" value="F:lysozyme activity"/>
    <property type="evidence" value="ECO:0007669"/>
    <property type="project" value="InterPro"/>
</dbReference>
<sequence length="381" mass="40571">MAQYKGIDVSHYQGNIDFSKVRGAGYQFVIAKATEGSEADVRYADPSFKQNITEANAAGLVTHAYHYFHGISDADARAEARWFIKNLAGVPVQGYVFVDVEDKSLDPNASALTGYVNAFLDELAKAGYTKLGIYSGLYFMKDRLVESQLRSGILKWIAQYNSTFDRTADVWQHTSSASVPGIAGNVDEDIAYNDKLINVGASGSAPNPEPSYPPSVPPKPVVPDTYTVRAGDTLSGIAAQFGTSVATLVSLNSISNPNLIYIGQVLRIKASANPAPNLAASGTYTVQPGDTLSGIAVKYGTRVGVLAALNNLSNPNFIRVGQVLKLPGGAYSPAGRPVHVVASGDTLWGIAQANHTSVAALKSINYLSSDTIYPGQRLYLK</sequence>
<dbReference type="EMBL" id="BMOK01000016">
    <property type="protein sequence ID" value="GGL62915.1"/>
    <property type="molecule type" value="Genomic_DNA"/>
</dbReference>
<dbReference type="Gene3D" id="3.20.20.80">
    <property type="entry name" value="Glycosidases"/>
    <property type="match status" value="1"/>
</dbReference>
<organism evidence="5 6">
    <name type="scientific">Sporolactobacillus putidus</name>
    <dbReference type="NCBI Taxonomy" id="492735"/>
    <lineage>
        <taxon>Bacteria</taxon>
        <taxon>Bacillati</taxon>
        <taxon>Bacillota</taxon>
        <taxon>Bacilli</taxon>
        <taxon>Bacillales</taxon>
        <taxon>Sporolactobacillaceae</taxon>
        <taxon>Sporolactobacillus</taxon>
    </lineage>
</organism>
<keyword evidence="2" id="KW-0378">Hydrolase</keyword>
<name>A0A917W4W1_9BACL</name>
<accession>A0A917W4W1</accession>
<keyword evidence="6" id="KW-1185">Reference proteome</keyword>
<dbReference type="SMART" id="SM00257">
    <property type="entry name" value="LysM"/>
    <property type="match status" value="3"/>
</dbReference>
<reference evidence="5" key="1">
    <citation type="journal article" date="2014" name="Int. J. Syst. Evol. Microbiol.">
        <title>Complete genome sequence of Corynebacterium casei LMG S-19264T (=DSM 44701T), isolated from a smear-ripened cheese.</title>
        <authorList>
            <consortium name="US DOE Joint Genome Institute (JGI-PGF)"/>
            <person name="Walter F."/>
            <person name="Albersmeier A."/>
            <person name="Kalinowski J."/>
            <person name="Ruckert C."/>
        </authorList>
    </citation>
    <scope>NUCLEOTIDE SEQUENCE</scope>
    <source>
        <strain evidence="5">JCM 15325</strain>
    </source>
</reference>
<dbReference type="GO" id="GO:0009253">
    <property type="term" value="P:peptidoglycan catabolic process"/>
    <property type="evidence" value="ECO:0007669"/>
    <property type="project" value="InterPro"/>
</dbReference>
<dbReference type="SUPFAM" id="SSF54106">
    <property type="entry name" value="LysM domain"/>
    <property type="match status" value="3"/>
</dbReference>
<dbReference type="InterPro" id="IPR017853">
    <property type="entry name" value="GH"/>
</dbReference>
<dbReference type="PANTHER" id="PTHR33734:SF22">
    <property type="entry name" value="MEMBRANE-BOUND LYTIC MUREIN TRANSGLYCOSYLASE D"/>
    <property type="match status" value="1"/>
</dbReference>
<dbReference type="Pfam" id="PF01476">
    <property type="entry name" value="LysM"/>
    <property type="match status" value="3"/>
</dbReference>
<dbReference type="PROSITE" id="PS51904">
    <property type="entry name" value="GLYCOSYL_HYDROL_F25_2"/>
    <property type="match status" value="1"/>
</dbReference>
<dbReference type="AlphaFoldDB" id="A0A917W4W1"/>
<dbReference type="PROSITE" id="PS51782">
    <property type="entry name" value="LYSM"/>
    <property type="match status" value="3"/>
</dbReference>
<dbReference type="Pfam" id="PF01183">
    <property type="entry name" value="Glyco_hydro_25"/>
    <property type="match status" value="1"/>
</dbReference>
<gene>
    <name evidence="5" type="ORF">GCM10007968_28570</name>
</gene>
<dbReference type="InterPro" id="IPR002053">
    <property type="entry name" value="Glyco_hydro_25"/>
</dbReference>
<keyword evidence="3" id="KW-0326">Glycosidase</keyword>
<feature type="domain" description="LysM" evidence="4">
    <location>
        <begin position="224"/>
        <end position="268"/>
    </location>
</feature>
<dbReference type="PANTHER" id="PTHR33734">
    <property type="entry name" value="LYSM DOMAIN-CONTAINING GPI-ANCHORED PROTEIN 2"/>
    <property type="match status" value="1"/>
</dbReference>
<evidence type="ECO:0000259" key="4">
    <source>
        <dbReference type="PROSITE" id="PS51782"/>
    </source>
</evidence>
<feature type="domain" description="LysM" evidence="4">
    <location>
        <begin position="337"/>
        <end position="380"/>
    </location>
</feature>
<dbReference type="GO" id="GO:0016998">
    <property type="term" value="P:cell wall macromolecule catabolic process"/>
    <property type="evidence" value="ECO:0007669"/>
    <property type="project" value="InterPro"/>
</dbReference>
<dbReference type="SMART" id="SM00641">
    <property type="entry name" value="Glyco_25"/>
    <property type="match status" value="1"/>
</dbReference>
<proteinExistence type="inferred from homology"/>